<keyword evidence="1" id="KW-0472">Membrane</keyword>
<feature type="transmembrane region" description="Helical" evidence="1">
    <location>
        <begin position="46"/>
        <end position="67"/>
    </location>
</feature>
<dbReference type="EMBL" id="CP106735">
    <property type="protein sequence ID" value="UXX79920.1"/>
    <property type="molecule type" value="Genomic_DNA"/>
</dbReference>
<name>A0ABY6D2R7_9BACT</name>
<proteinExistence type="predicted"/>
<organism evidence="2 3">
    <name type="scientific">Reichenbachiella carrageenanivorans</name>
    <dbReference type="NCBI Taxonomy" id="2979869"/>
    <lineage>
        <taxon>Bacteria</taxon>
        <taxon>Pseudomonadati</taxon>
        <taxon>Bacteroidota</taxon>
        <taxon>Cytophagia</taxon>
        <taxon>Cytophagales</taxon>
        <taxon>Reichenbachiellaceae</taxon>
        <taxon>Reichenbachiella</taxon>
    </lineage>
</organism>
<keyword evidence="1" id="KW-1133">Transmembrane helix</keyword>
<sequence>MKKAILIIIAWVASTIEVLAQCAMCKTTIVNNVSHGELSLAEGLNFGIMYLFVTPYLAILVIGLLWYKKSRNHANKNIKSSAIRM</sequence>
<reference evidence="2" key="1">
    <citation type="submission" date="2022-10" db="EMBL/GenBank/DDBJ databases">
        <title>Comparative genomics and taxonomic characterization of three novel marine species of genus Reichenbachiella exhibiting antioxidant and polysaccharide degradation activities.</title>
        <authorList>
            <person name="Muhammad N."/>
            <person name="Lee Y.-J."/>
            <person name="Ko J."/>
            <person name="Kim S.-G."/>
        </authorList>
    </citation>
    <scope>NUCLEOTIDE SEQUENCE</scope>
    <source>
        <strain evidence="2">Wsw4-B4</strain>
    </source>
</reference>
<dbReference type="RefSeq" id="WP_263051651.1">
    <property type="nucleotide sequence ID" value="NZ_CP106735.1"/>
</dbReference>
<dbReference type="Proteomes" id="UP001062165">
    <property type="component" value="Chromosome"/>
</dbReference>
<gene>
    <name evidence="2" type="ORF">N7E81_02220</name>
</gene>
<protein>
    <submittedName>
        <fullName evidence="2">Uncharacterized protein</fullName>
    </submittedName>
</protein>
<accession>A0ABY6D2R7</accession>
<keyword evidence="1" id="KW-0812">Transmembrane</keyword>
<keyword evidence="3" id="KW-1185">Reference proteome</keyword>
<evidence type="ECO:0000313" key="2">
    <source>
        <dbReference type="EMBL" id="UXX79920.1"/>
    </source>
</evidence>
<evidence type="ECO:0000313" key="3">
    <source>
        <dbReference type="Proteomes" id="UP001062165"/>
    </source>
</evidence>
<evidence type="ECO:0000256" key="1">
    <source>
        <dbReference type="SAM" id="Phobius"/>
    </source>
</evidence>